<proteinExistence type="predicted"/>
<feature type="region of interest" description="Disordered" evidence="1">
    <location>
        <begin position="16"/>
        <end position="54"/>
    </location>
</feature>
<sequence length="135" mass="14958">MKKNICQLHNLDEFNLLPEEPPMTTNRDHAFESQSNPSRPQIHQNLNNNNPVLPPAAATTIVPQKPEESLDTIRQAIEHDRLEDEYRRTIQLEATAATEREKEAAAAATIPAATAAAGDVDRNAKKSDVTQKSSH</sequence>
<reference evidence="3" key="1">
    <citation type="submission" date="2022-11" db="UniProtKB">
        <authorList>
            <consortium name="WormBaseParasite"/>
        </authorList>
    </citation>
    <scope>IDENTIFICATION</scope>
</reference>
<name>A0A914YDF1_9BILA</name>
<organism evidence="2 3">
    <name type="scientific">Panagrolaimus superbus</name>
    <dbReference type="NCBI Taxonomy" id="310955"/>
    <lineage>
        <taxon>Eukaryota</taxon>
        <taxon>Metazoa</taxon>
        <taxon>Ecdysozoa</taxon>
        <taxon>Nematoda</taxon>
        <taxon>Chromadorea</taxon>
        <taxon>Rhabditida</taxon>
        <taxon>Tylenchina</taxon>
        <taxon>Panagrolaimomorpha</taxon>
        <taxon>Panagrolaimoidea</taxon>
        <taxon>Panagrolaimidae</taxon>
        <taxon>Panagrolaimus</taxon>
    </lineage>
</organism>
<evidence type="ECO:0000256" key="1">
    <source>
        <dbReference type="SAM" id="MobiDB-lite"/>
    </source>
</evidence>
<dbReference type="WBParaSite" id="PSU_v2.g17323.t1">
    <property type="protein sequence ID" value="PSU_v2.g17323.t1"/>
    <property type="gene ID" value="PSU_v2.g17323"/>
</dbReference>
<evidence type="ECO:0000313" key="3">
    <source>
        <dbReference type="WBParaSite" id="PSU_v2.g17323.t1"/>
    </source>
</evidence>
<feature type="compositionally biased region" description="Polar residues" evidence="1">
    <location>
        <begin position="32"/>
        <end position="44"/>
    </location>
</feature>
<feature type="region of interest" description="Disordered" evidence="1">
    <location>
        <begin position="112"/>
        <end position="135"/>
    </location>
</feature>
<feature type="compositionally biased region" description="Basic and acidic residues" evidence="1">
    <location>
        <begin position="119"/>
        <end position="129"/>
    </location>
</feature>
<accession>A0A914YDF1</accession>
<keyword evidence="2" id="KW-1185">Reference proteome</keyword>
<protein>
    <submittedName>
        <fullName evidence="3">Uncharacterized protein</fullName>
    </submittedName>
</protein>
<dbReference type="AlphaFoldDB" id="A0A914YDF1"/>
<evidence type="ECO:0000313" key="2">
    <source>
        <dbReference type="Proteomes" id="UP000887577"/>
    </source>
</evidence>
<feature type="compositionally biased region" description="Low complexity" evidence="1">
    <location>
        <begin position="45"/>
        <end position="54"/>
    </location>
</feature>
<dbReference type="Proteomes" id="UP000887577">
    <property type="component" value="Unplaced"/>
</dbReference>